<dbReference type="EMBL" id="BOQN01000049">
    <property type="protein sequence ID" value="GIM91713.1"/>
    <property type="molecule type" value="Genomic_DNA"/>
</dbReference>
<organism evidence="2 3">
    <name type="scientific">Paractinoplanes toevensis</name>
    <dbReference type="NCBI Taxonomy" id="571911"/>
    <lineage>
        <taxon>Bacteria</taxon>
        <taxon>Bacillati</taxon>
        <taxon>Actinomycetota</taxon>
        <taxon>Actinomycetes</taxon>
        <taxon>Micromonosporales</taxon>
        <taxon>Micromonosporaceae</taxon>
        <taxon>Paractinoplanes</taxon>
    </lineage>
</organism>
<gene>
    <name evidence="2" type="ORF">Ato02nite_035060</name>
</gene>
<protein>
    <submittedName>
        <fullName evidence="2">Uncharacterized protein</fullName>
    </submittedName>
</protein>
<keyword evidence="1" id="KW-0812">Transmembrane</keyword>
<name>A0A919W5S1_9ACTN</name>
<proteinExistence type="predicted"/>
<reference evidence="2 3" key="1">
    <citation type="submission" date="2021-03" db="EMBL/GenBank/DDBJ databases">
        <title>Whole genome shotgun sequence of Actinoplanes toevensis NBRC 105298.</title>
        <authorList>
            <person name="Komaki H."/>
            <person name="Tamura T."/>
        </authorList>
    </citation>
    <scope>NUCLEOTIDE SEQUENCE [LARGE SCALE GENOMIC DNA]</scope>
    <source>
        <strain evidence="2 3">NBRC 105298</strain>
    </source>
</reference>
<accession>A0A919W5S1</accession>
<feature type="transmembrane region" description="Helical" evidence="1">
    <location>
        <begin position="30"/>
        <end position="47"/>
    </location>
</feature>
<keyword evidence="1" id="KW-0472">Membrane</keyword>
<evidence type="ECO:0000313" key="3">
    <source>
        <dbReference type="Proteomes" id="UP000677082"/>
    </source>
</evidence>
<evidence type="ECO:0000256" key="1">
    <source>
        <dbReference type="SAM" id="Phobius"/>
    </source>
</evidence>
<keyword evidence="3" id="KW-1185">Reference proteome</keyword>
<dbReference type="Proteomes" id="UP000677082">
    <property type="component" value="Unassembled WGS sequence"/>
</dbReference>
<keyword evidence="1" id="KW-1133">Transmembrane helix</keyword>
<evidence type="ECO:0000313" key="2">
    <source>
        <dbReference type="EMBL" id="GIM91713.1"/>
    </source>
</evidence>
<dbReference type="AlphaFoldDB" id="A0A919W5S1"/>
<sequence>MLAVLGFGAGLLLDLTTSWAARMPLTSNLIAGLLGAPLPFLLALLLFDRLVAAERSRGWLSRHSDTLIDVVVPRTAAVEAEIVRTWPLDLPDVETEVNELALLLETLAEQLVVGADAFPAGVLLPLKKVAALPSLDLAAVPAGLRSLITDLDIVAGQSELPLLSEAAIGAQTAANNLLAGLAGYGLRAEQFIRDVQSLAGCPWVWEGSNFRVTHEFGSSTSHPNYVARAGFQYLRLLGEARVLAENCRAVRRVVQQAMV</sequence>
<comment type="caution">
    <text evidence="2">The sequence shown here is derived from an EMBL/GenBank/DDBJ whole genome shotgun (WGS) entry which is preliminary data.</text>
</comment>